<reference evidence="2" key="2">
    <citation type="submission" date="2023-01" db="EMBL/GenBank/DDBJ databases">
        <title>Draft genome sequence of Agaribacter marinus strain NBRC 110023.</title>
        <authorList>
            <person name="Sun Q."/>
            <person name="Mori K."/>
        </authorList>
    </citation>
    <scope>NUCLEOTIDE SEQUENCE</scope>
    <source>
        <strain evidence="2">NBRC 110023</strain>
    </source>
</reference>
<dbReference type="PANTHER" id="PTHR43179:SF7">
    <property type="entry name" value="RHAMNOSYLTRANSFERASE WBBL"/>
    <property type="match status" value="1"/>
</dbReference>
<dbReference type="Gene3D" id="3.90.550.10">
    <property type="entry name" value="Spore Coat Polysaccharide Biosynthesis Protein SpsA, Chain A"/>
    <property type="match status" value="1"/>
</dbReference>
<name>A0AA37SZK5_9ALTE</name>
<dbReference type="InterPro" id="IPR001173">
    <property type="entry name" value="Glyco_trans_2-like"/>
</dbReference>
<proteinExistence type="predicted"/>
<dbReference type="Pfam" id="PF00535">
    <property type="entry name" value="Glycos_transf_2"/>
    <property type="match status" value="1"/>
</dbReference>
<accession>A0AA37SZK5</accession>
<dbReference type="CDD" id="cd04186">
    <property type="entry name" value="GT_2_like_c"/>
    <property type="match status" value="1"/>
</dbReference>
<organism evidence="2 3">
    <name type="scientific">Agaribacter marinus</name>
    <dbReference type="NCBI Taxonomy" id="1431249"/>
    <lineage>
        <taxon>Bacteria</taxon>
        <taxon>Pseudomonadati</taxon>
        <taxon>Pseudomonadota</taxon>
        <taxon>Gammaproteobacteria</taxon>
        <taxon>Alteromonadales</taxon>
        <taxon>Alteromonadaceae</taxon>
        <taxon>Agaribacter</taxon>
    </lineage>
</organism>
<evidence type="ECO:0000259" key="1">
    <source>
        <dbReference type="Pfam" id="PF00535"/>
    </source>
</evidence>
<dbReference type="Proteomes" id="UP001156601">
    <property type="component" value="Unassembled WGS sequence"/>
</dbReference>
<dbReference type="PANTHER" id="PTHR43179">
    <property type="entry name" value="RHAMNOSYLTRANSFERASE WBBL"/>
    <property type="match status" value="1"/>
</dbReference>
<comment type="caution">
    <text evidence="2">The sequence shown here is derived from an EMBL/GenBank/DDBJ whole genome shotgun (WGS) entry which is preliminary data.</text>
</comment>
<dbReference type="SUPFAM" id="SSF53448">
    <property type="entry name" value="Nucleotide-diphospho-sugar transferases"/>
    <property type="match status" value="1"/>
</dbReference>
<dbReference type="EMBL" id="BSOT01000005">
    <property type="protein sequence ID" value="GLR70856.1"/>
    <property type="molecule type" value="Genomic_DNA"/>
</dbReference>
<evidence type="ECO:0000313" key="3">
    <source>
        <dbReference type="Proteomes" id="UP001156601"/>
    </source>
</evidence>
<keyword evidence="3" id="KW-1185">Reference proteome</keyword>
<dbReference type="RefSeq" id="WP_284217134.1">
    <property type="nucleotide sequence ID" value="NZ_BSOT01000005.1"/>
</dbReference>
<protein>
    <recommendedName>
        <fullName evidence="1">Glycosyltransferase 2-like domain-containing protein</fullName>
    </recommendedName>
</protein>
<feature type="domain" description="Glycosyltransferase 2-like" evidence="1">
    <location>
        <begin position="298"/>
        <end position="417"/>
    </location>
</feature>
<evidence type="ECO:0000313" key="2">
    <source>
        <dbReference type="EMBL" id="GLR70856.1"/>
    </source>
</evidence>
<reference evidence="2" key="1">
    <citation type="journal article" date="2014" name="Int. J. Syst. Evol. Microbiol.">
        <title>Complete genome sequence of Corynebacterium casei LMG S-19264T (=DSM 44701T), isolated from a smear-ripened cheese.</title>
        <authorList>
            <consortium name="US DOE Joint Genome Institute (JGI-PGF)"/>
            <person name="Walter F."/>
            <person name="Albersmeier A."/>
            <person name="Kalinowski J."/>
            <person name="Ruckert C."/>
        </authorList>
    </citation>
    <scope>NUCLEOTIDE SEQUENCE</scope>
    <source>
        <strain evidence="2">NBRC 110023</strain>
    </source>
</reference>
<dbReference type="InterPro" id="IPR029044">
    <property type="entry name" value="Nucleotide-diphossugar_trans"/>
</dbReference>
<dbReference type="AlphaFoldDB" id="A0AA37SZK5"/>
<gene>
    <name evidence="2" type="ORF">GCM10007852_17640</name>
</gene>
<sequence>MSRMLAVAAHKLNKILPNSLRIFLRRSNFFLAKYAALIQANRQYIDPNYLPPSEVPEYGYFPSDDDYNINMERQTKTLKLAISTSEKSRSVSLVILMPEFSFAKLKLTIDSVLVQQEYVAEIYIVSDENVLTNKWMLEAYHLTGIDLFVVSDVSIIGISEYLRLLIYCGEQLHEFALPYVYSMENHINTVTYCDTDIVIDNERTLPHFYSDWNPDLLLSTSYIRTGVLIPKGATFKVMSNGFDEISSSLKQEYLSNNQFHIEHIPFVLIHRHIDTLRTIDSGEDTSEHFHYSDEKLVSLIIPTYNGLDVLSVCISSILEKTLYENYEIVIIDNNSNDPKTLAYLDSIQEHSKISVIRYPKPFNYSAINNFAAMHAKGSILGLINNDIEVISPDWLSKMVAHVQRPDIGCVGAKLLYPNELVQHAGVVLGYGGGAGHAHKFFPREHPGYLARAKSTQNFSAVTAACLLVTKDDFEAVGGLNEVDLTVAFNDVDFCLRILNLGRRNLLCAEALLYHHESISRGHEDTPEKQARFLKEVVYLQKTWSKYIAHDPAYNPNLTLKYENFSIKLDK</sequence>